<reference evidence="1" key="1">
    <citation type="journal article" date="2020" name="Stud. Mycol.">
        <title>101 Dothideomycetes genomes: a test case for predicting lifestyles and emergence of pathogens.</title>
        <authorList>
            <person name="Haridas S."/>
            <person name="Albert R."/>
            <person name="Binder M."/>
            <person name="Bloem J."/>
            <person name="Labutti K."/>
            <person name="Salamov A."/>
            <person name="Andreopoulos B."/>
            <person name="Baker S."/>
            <person name="Barry K."/>
            <person name="Bills G."/>
            <person name="Bluhm B."/>
            <person name="Cannon C."/>
            <person name="Castanera R."/>
            <person name="Culley D."/>
            <person name="Daum C."/>
            <person name="Ezra D."/>
            <person name="Gonzalez J."/>
            <person name="Henrissat B."/>
            <person name="Kuo A."/>
            <person name="Liang C."/>
            <person name="Lipzen A."/>
            <person name="Lutzoni F."/>
            <person name="Magnuson J."/>
            <person name="Mondo S."/>
            <person name="Nolan M."/>
            <person name="Ohm R."/>
            <person name="Pangilinan J."/>
            <person name="Park H.-J."/>
            <person name="Ramirez L."/>
            <person name="Alfaro M."/>
            <person name="Sun H."/>
            <person name="Tritt A."/>
            <person name="Yoshinaga Y."/>
            <person name="Zwiers L.-H."/>
            <person name="Turgeon B."/>
            <person name="Goodwin S."/>
            <person name="Spatafora J."/>
            <person name="Crous P."/>
            <person name="Grigoriev I."/>
        </authorList>
    </citation>
    <scope>NUCLEOTIDE SEQUENCE</scope>
    <source>
        <strain evidence="1">CBS 207.26</strain>
    </source>
</reference>
<proteinExistence type="predicted"/>
<dbReference type="EMBL" id="ML994636">
    <property type="protein sequence ID" value="KAF2184840.1"/>
    <property type="molecule type" value="Genomic_DNA"/>
</dbReference>
<dbReference type="GO" id="GO:0004497">
    <property type="term" value="F:monooxygenase activity"/>
    <property type="evidence" value="ECO:0007669"/>
    <property type="project" value="InterPro"/>
</dbReference>
<dbReference type="InterPro" id="IPR036396">
    <property type="entry name" value="Cyt_P450_sf"/>
</dbReference>
<dbReference type="GO" id="GO:0005506">
    <property type="term" value="F:iron ion binding"/>
    <property type="evidence" value="ECO:0007669"/>
    <property type="project" value="InterPro"/>
</dbReference>
<dbReference type="OrthoDB" id="3944144at2759"/>
<accession>A0A6A6E3V7</accession>
<dbReference type="AlphaFoldDB" id="A0A6A6E3V7"/>
<dbReference type="SUPFAM" id="SSF48264">
    <property type="entry name" value="Cytochrome P450"/>
    <property type="match status" value="1"/>
</dbReference>
<protein>
    <recommendedName>
        <fullName evidence="3">Cytochrome P450</fullName>
    </recommendedName>
</protein>
<evidence type="ECO:0008006" key="3">
    <source>
        <dbReference type="Google" id="ProtNLM"/>
    </source>
</evidence>
<organism evidence="1 2">
    <name type="scientific">Zopfia rhizophila CBS 207.26</name>
    <dbReference type="NCBI Taxonomy" id="1314779"/>
    <lineage>
        <taxon>Eukaryota</taxon>
        <taxon>Fungi</taxon>
        <taxon>Dikarya</taxon>
        <taxon>Ascomycota</taxon>
        <taxon>Pezizomycotina</taxon>
        <taxon>Dothideomycetes</taxon>
        <taxon>Dothideomycetes incertae sedis</taxon>
        <taxon>Zopfiaceae</taxon>
        <taxon>Zopfia</taxon>
    </lineage>
</organism>
<sequence length="119" mass="13899">YEFYQDVRHVQYTFEIRKIHERYGPIVRINPREIHISDPDSTTTSTLGRPRNWISGHGLPMLSGSWTQSSAVKHDVPRVHRAALNPFFSKAKVRSLQPQIEEMLAKLLRFAEFRKLANQ</sequence>
<dbReference type="GO" id="GO:0016705">
    <property type="term" value="F:oxidoreductase activity, acting on paired donors, with incorporation or reduction of molecular oxygen"/>
    <property type="evidence" value="ECO:0007669"/>
    <property type="project" value="InterPro"/>
</dbReference>
<dbReference type="GO" id="GO:0020037">
    <property type="term" value="F:heme binding"/>
    <property type="evidence" value="ECO:0007669"/>
    <property type="project" value="InterPro"/>
</dbReference>
<dbReference type="Proteomes" id="UP000800200">
    <property type="component" value="Unassembled WGS sequence"/>
</dbReference>
<dbReference type="Gene3D" id="1.10.630.10">
    <property type="entry name" value="Cytochrome P450"/>
    <property type="match status" value="1"/>
</dbReference>
<feature type="non-terminal residue" evidence="1">
    <location>
        <position position="1"/>
    </location>
</feature>
<gene>
    <name evidence="1" type="ORF">K469DRAFT_780440</name>
</gene>
<keyword evidence="2" id="KW-1185">Reference proteome</keyword>
<name>A0A6A6E3V7_9PEZI</name>
<evidence type="ECO:0000313" key="1">
    <source>
        <dbReference type="EMBL" id="KAF2184840.1"/>
    </source>
</evidence>
<evidence type="ECO:0000313" key="2">
    <source>
        <dbReference type="Proteomes" id="UP000800200"/>
    </source>
</evidence>